<dbReference type="Proteomes" id="UP000033483">
    <property type="component" value="Unassembled WGS sequence"/>
</dbReference>
<dbReference type="OrthoDB" id="271595at2759"/>
<dbReference type="InterPro" id="IPR029063">
    <property type="entry name" value="SAM-dependent_MTases_sf"/>
</dbReference>
<dbReference type="AlphaFoldDB" id="A0A0F4Z8R8"/>
<dbReference type="GO" id="GO:0005737">
    <property type="term" value="C:cytoplasm"/>
    <property type="evidence" value="ECO:0007669"/>
    <property type="project" value="TreeGrafter"/>
</dbReference>
<dbReference type="EMBL" id="LAEV01001928">
    <property type="protein sequence ID" value="KKA26944.1"/>
    <property type="molecule type" value="Genomic_DNA"/>
</dbReference>
<dbReference type="SUPFAM" id="SSF53335">
    <property type="entry name" value="S-adenosyl-L-methionine-dependent methyltransferases"/>
    <property type="match status" value="1"/>
</dbReference>
<dbReference type="PANTHER" id="PTHR13069:SF21">
    <property type="entry name" value="ALKYLATED DNA REPAIR PROTEIN ALKB HOMOLOG 8"/>
    <property type="match status" value="1"/>
</dbReference>
<proteinExistence type="predicted"/>
<keyword evidence="1" id="KW-0489">Methyltransferase</keyword>
<dbReference type="Pfam" id="PF08241">
    <property type="entry name" value="Methyltransf_11"/>
    <property type="match status" value="1"/>
</dbReference>
<dbReference type="GO" id="GO:0030488">
    <property type="term" value="P:tRNA methylation"/>
    <property type="evidence" value="ECO:0007669"/>
    <property type="project" value="TreeGrafter"/>
</dbReference>
<name>A0A0F4Z8R8_9PEZI</name>
<evidence type="ECO:0000313" key="7">
    <source>
        <dbReference type="Proteomes" id="UP000033483"/>
    </source>
</evidence>
<sequence length="333" mass="36251">MPVFDLPAPAVPAADPSAAAAYEQTHVHTVYESIASHFSATRYKPWPLVSWFLQSRTAGSIGLDLGCGNGKYIGVNPHVVILGSDRSASLISLAAGKIRADRVAGGDVCVADGLAVPYASGMADFAISIAVVHHFSTQERRRAALQAIMDTLKMESEGPDSAALQVPEDTAVGEVAEEKLGKSAGEALVYVWALEQGSSRRGWDQGVAQDQLVPWVTKATKPAGAPKKKKARKPKKGKGEKEEQDEAQKGEGGAGKGDEVEKSHEEEKKNRDETQEETKEEAKDDNKQQDKTVHRYYHLYRQGELEDDIRAVGGVVVRSGYERDNWWAIFRRA</sequence>
<evidence type="ECO:0000313" key="6">
    <source>
        <dbReference type="EMBL" id="KKA26944.1"/>
    </source>
</evidence>
<feature type="compositionally biased region" description="Basic and acidic residues" evidence="3">
    <location>
        <begin position="237"/>
        <end position="249"/>
    </location>
</feature>
<gene>
    <name evidence="5" type="ORF">TD95_001060</name>
    <name evidence="6" type="ORF">TD95_001070</name>
</gene>
<reference evidence="5 7" key="1">
    <citation type="submission" date="2015-03" db="EMBL/GenBank/DDBJ databases">
        <authorList>
            <person name="Radwan O."/>
            <person name="Al-Naeli F.A."/>
            <person name="Rendon G.A."/>
            <person name="Fields C."/>
        </authorList>
    </citation>
    <scope>NUCLEOTIDE SEQUENCE [LARGE SCALE GENOMIC DNA]</scope>
    <source>
        <strain evidence="5">CR-DP1</strain>
    </source>
</reference>
<dbReference type="PANTHER" id="PTHR13069">
    <property type="entry name" value="ALKYLATED DNA REPAIR PROTEIN ALKB HOMOLOG 8"/>
    <property type="match status" value="1"/>
</dbReference>
<dbReference type="InterPro" id="IPR013216">
    <property type="entry name" value="Methyltransf_11"/>
</dbReference>
<dbReference type="GO" id="GO:0106335">
    <property type="term" value="F:tRNA (5-carboxymethyluridine(34)-5-O)-methyltransferase activity"/>
    <property type="evidence" value="ECO:0007669"/>
    <property type="project" value="TreeGrafter"/>
</dbReference>
<keyword evidence="7" id="KW-1185">Reference proteome</keyword>
<dbReference type="GO" id="GO:0008757">
    <property type="term" value="F:S-adenosylmethionine-dependent methyltransferase activity"/>
    <property type="evidence" value="ECO:0007669"/>
    <property type="project" value="InterPro"/>
</dbReference>
<accession>A0A0F4Z8R8</accession>
<feature type="region of interest" description="Disordered" evidence="3">
    <location>
        <begin position="214"/>
        <end position="294"/>
    </location>
</feature>
<dbReference type="Gene3D" id="3.40.50.150">
    <property type="entry name" value="Vaccinia Virus protein VP39"/>
    <property type="match status" value="1"/>
</dbReference>
<feature type="compositionally biased region" description="Basic and acidic residues" evidence="3">
    <location>
        <begin position="256"/>
        <end position="293"/>
    </location>
</feature>
<evidence type="ECO:0000259" key="4">
    <source>
        <dbReference type="Pfam" id="PF08241"/>
    </source>
</evidence>
<dbReference type="GO" id="GO:0000049">
    <property type="term" value="F:tRNA binding"/>
    <property type="evidence" value="ECO:0007669"/>
    <property type="project" value="TreeGrafter"/>
</dbReference>
<comment type="caution">
    <text evidence="5">The sequence shown here is derived from an EMBL/GenBank/DDBJ whole genome shotgun (WGS) entry which is preliminary data.</text>
</comment>
<evidence type="ECO:0000256" key="3">
    <source>
        <dbReference type="SAM" id="MobiDB-lite"/>
    </source>
</evidence>
<evidence type="ECO:0000256" key="1">
    <source>
        <dbReference type="ARBA" id="ARBA00022603"/>
    </source>
</evidence>
<keyword evidence="2" id="KW-0808">Transferase</keyword>
<protein>
    <recommendedName>
        <fullName evidence="4">Methyltransferase type 11 domain-containing protein</fullName>
    </recommendedName>
</protein>
<dbReference type="EMBL" id="LAEV01001928">
    <property type="protein sequence ID" value="KKA26934.1"/>
    <property type="molecule type" value="Genomic_DNA"/>
</dbReference>
<organism evidence="5 7">
    <name type="scientific">Thielaviopsis punctulata</name>
    <dbReference type="NCBI Taxonomy" id="72032"/>
    <lineage>
        <taxon>Eukaryota</taxon>
        <taxon>Fungi</taxon>
        <taxon>Dikarya</taxon>
        <taxon>Ascomycota</taxon>
        <taxon>Pezizomycotina</taxon>
        <taxon>Sordariomycetes</taxon>
        <taxon>Hypocreomycetidae</taxon>
        <taxon>Microascales</taxon>
        <taxon>Ceratocystidaceae</taxon>
        <taxon>Thielaviopsis</taxon>
    </lineage>
</organism>
<feature type="compositionally biased region" description="Low complexity" evidence="3">
    <location>
        <begin position="216"/>
        <end position="225"/>
    </location>
</feature>
<evidence type="ECO:0000256" key="2">
    <source>
        <dbReference type="ARBA" id="ARBA00022679"/>
    </source>
</evidence>
<feature type="domain" description="Methyltransferase type 11" evidence="4">
    <location>
        <begin position="63"/>
        <end position="153"/>
    </location>
</feature>
<feature type="compositionally biased region" description="Basic residues" evidence="3">
    <location>
        <begin position="226"/>
        <end position="236"/>
    </location>
</feature>
<dbReference type="CDD" id="cd02440">
    <property type="entry name" value="AdoMet_MTases"/>
    <property type="match status" value="1"/>
</dbReference>
<dbReference type="GO" id="GO:0005634">
    <property type="term" value="C:nucleus"/>
    <property type="evidence" value="ECO:0007669"/>
    <property type="project" value="TreeGrafter"/>
</dbReference>
<dbReference type="InterPro" id="IPR051422">
    <property type="entry name" value="AlkB_tRNA_MeTrf/Diox"/>
</dbReference>
<evidence type="ECO:0000313" key="5">
    <source>
        <dbReference type="EMBL" id="KKA26934.1"/>
    </source>
</evidence>
<dbReference type="GO" id="GO:0002098">
    <property type="term" value="P:tRNA wobble uridine modification"/>
    <property type="evidence" value="ECO:0007669"/>
    <property type="project" value="TreeGrafter"/>
</dbReference>